<reference evidence="6 7" key="1">
    <citation type="journal article" date="2019" name="Mol. Ecol. Resour.">
        <title>Improving Illumina assemblies with Hi-C and long reads: an example with the North African dromedary.</title>
        <authorList>
            <person name="Elbers J.P."/>
            <person name="Rogers M.F."/>
            <person name="Perelman P.L."/>
            <person name="Proskuryakova A.A."/>
            <person name="Serdyukova N.A."/>
            <person name="Johnson W.E."/>
            <person name="Horin P."/>
            <person name="Corander J."/>
            <person name="Murphy D."/>
            <person name="Burger P.A."/>
        </authorList>
    </citation>
    <scope>NUCLEOTIDE SEQUENCE [LARGE SCALE GENOMIC DNA]</scope>
    <source>
        <strain evidence="6">Drom800</strain>
        <tissue evidence="6">Blood</tissue>
    </source>
</reference>
<evidence type="ECO:0000256" key="3">
    <source>
        <dbReference type="ARBA" id="ARBA00023274"/>
    </source>
</evidence>
<evidence type="ECO:0000313" key="6">
    <source>
        <dbReference type="EMBL" id="KAB1278171.1"/>
    </source>
</evidence>
<dbReference type="Gene3D" id="1.20.5.110">
    <property type="match status" value="1"/>
</dbReference>
<evidence type="ECO:0000256" key="2">
    <source>
        <dbReference type="ARBA" id="ARBA00022980"/>
    </source>
</evidence>
<evidence type="ECO:0000256" key="4">
    <source>
        <dbReference type="ARBA" id="ARBA00035216"/>
    </source>
</evidence>
<name>A0A5N4E412_CAMDR</name>
<dbReference type="Proteomes" id="UP000299084">
    <property type="component" value="Unassembled WGS sequence"/>
</dbReference>
<dbReference type="AlphaFoldDB" id="A0A5N4E412"/>
<dbReference type="FunFam" id="1.20.5.110:FF:000003">
    <property type="entry name" value="60S ribosomal protein L13"/>
    <property type="match status" value="1"/>
</dbReference>
<dbReference type="EMBL" id="JWIN03000006">
    <property type="protein sequence ID" value="KAB1278171.1"/>
    <property type="molecule type" value="Genomic_DNA"/>
</dbReference>
<accession>A0A5N4E412</accession>
<evidence type="ECO:0000256" key="5">
    <source>
        <dbReference type="ARBA" id="ARBA00035321"/>
    </source>
</evidence>
<dbReference type="GO" id="GO:0005840">
    <property type="term" value="C:ribosome"/>
    <property type="evidence" value="ECO:0007669"/>
    <property type="project" value="UniProtKB-KW"/>
</dbReference>
<gene>
    <name evidence="6" type="ORF">Cadr_000005353</name>
</gene>
<keyword evidence="2 6" id="KW-0689">Ribosomal protein</keyword>
<evidence type="ECO:0000256" key="1">
    <source>
        <dbReference type="ARBA" id="ARBA00005640"/>
    </source>
</evidence>
<comment type="caution">
    <text evidence="6">The sequence shown here is derived from an EMBL/GenBank/DDBJ whole genome shotgun (WGS) entry which is preliminary data.</text>
</comment>
<evidence type="ECO:0000313" key="7">
    <source>
        <dbReference type="Proteomes" id="UP000299084"/>
    </source>
</evidence>
<sequence>MGPVIHVRNVYEKEKARVITEEKNFKASARLFMASANIQFFGIWAKRAKKAAEKHVEKKKQSAVGNL</sequence>
<protein>
    <recommendedName>
        <fullName evidence="4">Large ribosomal subunit protein eL13</fullName>
    </recommendedName>
    <alternativeName>
        <fullName evidence="5">60S ribosomal protein L13</fullName>
    </alternativeName>
</protein>
<proteinExistence type="inferred from homology"/>
<organism evidence="6 7">
    <name type="scientific">Camelus dromedarius</name>
    <name type="common">Dromedary</name>
    <name type="synonym">Arabian camel</name>
    <dbReference type="NCBI Taxonomy" id="9838"/>
    <lineage>
        <taxon>Eukaryota</taxon>
        <taxon>Metazoa</taxon>
        <taxon>Chordata</taxon>
        <taxon>Craniata</taxon>
        <taxon>Vertebrata</taxon>
        <taxon>Euteleostomi</taxon>
        <taxon>Mammalia</taxon>
        <taxon>Eutheria</taxon>
        <taxon>Laurasiatheria</taxon>
        <taxon>Artiodactyla</taxon>
        <taxon>Tylopoda</taxon>
        <taxon>Camelidae</taxon>
        <taxon>Camelus</taxon>
    </lineage>
</organism>
<keyword evidence="7" id="KW-1185">Reference proteome</keyword>
<dbReference type="GO" id="GO:1990904">
    <property type="term" value="C:ribonucleoprotein complex"/>
    <property type="evidence" value="ECO:0007669"/>
    <property type="project" value="UniProtKB-KW"/>
</dbReference>
<keyword evidence="3" id="KW-0687">Ribonucleoprotein</keyword>
<comment type="similarity">
    <text evidence="1">Belongs to the eukaryotic ribosomal protein eL13 family.</text>
</comment>